<protein>
    <submittedName>
        <fullName evidence="3">DUF805 domain-containing protein</fullName>
    </submittedName>
</protein>
<dbReference type="RefSeq" id="WP_162799665.1">
    <property type="nucleotide sequence ID" value="NZ_JBHSJF010000005.1"/>
</dbReference>
<dbReference type="Proteomes" id="UP001595796">
    <property type="component" value="Unassembled WGS sequence"/>
</dbReference>
<dbReference type="EMBL" id="JBHSJF010000005">
    <property type="protein sequence ID" value="MFC5067487.1"/>
    <property type="molecule type" value="Genomic_DNA"/>
</dbReference>
<name>A0ABV9Z057_9HYPH</name>
<dbReference type="Pfam" id="PF05656">
    <property type="entry name" value="DUF805"/>
    <property type="match status" value="1"/>
</dbReference>
<dbReference type="InterPro" id="IPR008523">
    <property type="entry name" value="DUF805"/>
</dbReference>
<keyword evidence="2" id="KW-0812">Transmembrane</keyword>
<evidence type="ECO:0000256" key="1">
    <source>
        <dbReference type="SAM" id="MobiDB-lite"/>
    </source>
</evidence>
<evidence type="ECO:0000313" key="3">
    <source>
        <dbReference type="EMBL" id="MFC5067487.1"/>
    </source>
</evidence>
<comment type="caution">
    <text evidence="3">The sequence shown here is derived from an EMBL/GenBank/DDBJ whole genome shotgun (WGS) entry which is preliminary data.</text>
</comment>
<feature type="region of interest" description="Disordered" evidence="1">
    <location>
        <begin position="133"/>
        <end position="191"/>
    </location>
</feature>
<evidence type="ECO:0000313" key="4">
    <source>
        <dbReference type="Proteomes" id="UP001595796"/>
    </source>
</evidence>
<evidence type="ECO:0000256" key="2">
    <source>
        <dbReference type="SAM" id="Phobius"/>
    </source>
</evidence>
<reference evidence="4" key="1">
    <citation type="journal article" date="2019" name="Int. J. Syst. Evol. Microbiol.">
        <title>The Global Catalogue of Microorganisms (GCM) 10K type strain sequencing project: providing services to taxonomists for standard genome sequencing and annotation.</title>
        <authorList>
            <consortium name="The Broad Institute Genomics Platform"/>
            <consortium name="The Broad Institute Genome Sequencing Center for Infectious Disease"/>
            <person name="Wu L."/>
            <person name="Ma J."/>
        </authorList>
    </citation>
    <scope>NUCLEOTIDE SEQUENCE [LARGE SCALE GENOMIC DNA]</scope>
    <source>
        <strain evidence="4">CGMCC 1.16444</strain>
    </source>
</reference>
<sequence length="191" mass="20880">MNWTWVFFSFQGRLARKPFWIGLAAPFGLALFGALFIWIVGSMAASPPIIALEIAFAISISVLCLALGSKRLQDRDKSGWWILPYFFVPQAIASAALALPDSAAPVFIAIGIAVAFCALLDLGCLEGTPGRNRFGTDPNAPVPVQEKPEHHESHFARPNDVWQPNQPASGPRTGLDKFLDEPARPRRREAS</sequence>
<feature type="transmembrane region" description="Helical" evidence="2">
    <location>
        <begin position="80"/>
        <end position="100"/>
    </location>
</feature>
<gene>
    <name evidence="3" type="ORF">ACFPFW_05595</name>
</gene>
<feature type="transmembrane region" description="Helical" evidence="2">
    <location>
        <begin position="49"/>
        <end position="68"/>
    </location>
</feature>
<keyword evidence="2" id="KW-1133">Transmembrane helix</keyword>
<organism evidence="3 4">
    <name type="scientific">Flaviflagellibacter deserti</name>
    <dbReference type="NCBI Taxonomy" id="2267266"/>
    <lineage>
        <taxon>Bacteria</taxon>
        <taxon>Pseudomonadati</taxon>
        <taxon>Pseudomonadota</taxon>
        <taxon>Alphaproteobacteria</taxon>
        <taxon>Hyphomicrobiales</taxon>
        <taxon>Flaviflagellibacter</taxon>
    </lineage>
</organism>
<feature type="transmembrane region" description="Helical" evidence="2">
    <location>
        <begin position="20"/>
        <end position="43"/>
    </location>
</feature>
<feature type="transmembrane region" description="Helical" evidence="2">
    <location>
        <begin position="106"/>
        <end position="125"/>
    </location>
</feature>
<accession>A0ABV9Z057</accession>
<proteinExistence type="predicted"/>
<feature type="compositionally biased region" description="Basic and acidic residues" evidence="1">
    <location>
        <begin position="146"/>
        <end position="157"/>
    </location>
</feature>
<dbReference type="PANTHER" id="PTHR34980:SF3">
    <property type="entry name" value="BLR8105 PROTEIN"/>
    <property type="match status" value="1"/>
</dbReference>
<dbReference type="PANTHER" id="PTHR34980">
    <property type="entry name" value="INNER MEMBRANE PROTEIN-RELATED-RELATED"/>
    <property type="match status" value="1"/>
</dbReference>
<keyword evidence="2" id="KW-0472">Membrane</keyword>
<feature type="compositionally biased region" description="Basic and acidic residues" evidence="1">
    <location>
        <begin position="174"/>
        <end position="191"/>
    </location>
</feature>
<keyword evidence="4" id="KW-1185">Reference proteome</keyword>